<dbReference type="AlphaFoldDB" id="A0A0H2RBE2"/>
<dbReference type="EMBL" id="KQ086178">
    <property type="protein sequence ID" value="KLO06828.1"/>
    <property type="molecule type" value="Genomic_DNA"/>
</dbReference>
<reference evidence="1 2" key="1">
    <citation type="submission" date="2015-04" db="EMBL/GenBank/DDBJ databases">
        <title>Complete genome sequence of Schizopora paradoxa KUC8140, a cosmopolitan wood degrader in East Asia.</title>
        <authorList>
            <consortium name="DOE Joint Genome Institute"/>
            <person name="Min B."/>
            <person name="Park H."/>
            <person name="Jang Y."/>
            <person name="Kim J.-J."/>
            <person name="Kim K.H."/>
            <person name="Pangilinan J."/>
            <person name="Lipzen A."/>
            <person name="Riley R."/>
            <person name="Grigoriev I.V."/>
            <person name="Spatafora J.W."/>
            <person name="Choi I.-G."/>
        </authorList>
    </citation>
    <scope>NUCLEOTIDE SEQUENCE [LARGE SCALE GENOMIC DNA]</scope>
    <source>
        <strain evidence="1 2">KUC8140</strain>
    </source>
</reference>
<organism evidence="1 2">
    <name type="scientific">Schizopora paradoxa</name>
    <dbReference type="NCBI Taxonomy" id="27342"/>
    <lineage>
        <taxon>Eukaryota</taxon>
        <taxon>Fungi</taxon>
        <taxon>Dikarya</taxon>
        <taxon>Basidiomycota</taxon>
        <taxon>Agaricomycotina</taxon>
        <taxon>Agaricomycetes</taxon>
        <taxon>Hymenochaetales</taxon>
        <taxon>Schizoporaceae</taxon>
        <taxon>Schizopora</taxon>
    </lineage>
</organism>
<name>A0A0H2RBE2_9AGAM</name>
<accession>A0A0H2RBE2</accession>
<dbReference type="Proteomes" id="UP000053477">
    <property type="component" value="Unassembled WGS sequence"/>
</dbReference>
<proteinExistence type="predicted"/>
<sequence length="121" mass="13407">MLVRGRVGIEASESSVAGEEKLGERLTVSARAPIGCRQAMCFYSHEALYQPDFSGCVDEPPLNGLHVVQSTTKWIGWDEPRFIAFLSELRVLFPLPSFSSSSSASTNRTTHSRLFHLQCAF</sequence>
<evidence type="ECO:0000313" key="1">
    <source>
        <dbReference type="EMBL" id="KLO06828.1"/>
    </source>
</evidence>
<protein>
    <submittedName>
        <fullName evidence="1">Uncharacterized protein</fullName>
    </submittedName>
</protein>
<keyword evidence="2" id="KW-1185">Reference proteome</keyword>
<gene>
    <name evidence="1" type="ORF">SCHPADRAFT_676128</name>
</gene>
<dbReference type="InParanoid" id="A0A0H2RBE2"/>
<evidence type="ECO:0000313" key="2">
    <source>
        <dbReference type="Proteomes" id="UP000053477"/>
    </source>
</evidence>